<gene>
    <name evidence="2" type="ORF">TRFO_23034</name>
</gene>
<accession>A0A1J4KAI2</accession>
<dbReference type="EMBL" id="MLAK01000667">
    <property type="protein sequence ID" value="OHT08439.1"/>
    <property type="molecule type" value="Genomic_DNA"/>
</dbReference>
<comment type="caution">
    <text evidence="2">The sequence shown here is derived from an EMBL/GenBank/DDBJ whole genome shotgun (WGS) entry which is preliminary data.</text>
</comment>
<sequence>MNPLDWPPIFKAMGVLGAAEGVSASVTAACLLGVSINNAFSITICVLLFIFAFVFGYVAYKSSDDKFMRVCSIVGTVLMPIAAISCILVDENFVATTHSAVKTPLYMILAIGILVNFTINIIQIIRICSLSNLKDRLLTNNNQVTYLFLMNVGVALILGLIFGLLKVEDRVVPTDQMLIVAIVFLFVGIIAGCIFAFFNEKETQKMQSIGLDPTSSMTATDYDKM</sequence>
<protein>
    <submittedName>
        <fullName evidence="2">Uncharacterized protein</fullName>
    </submittedName>
</protein>
<dbReference type="AlphaFoldDB" id="A0A1J4KAI2"/>
<dbReference type="Proteomes" id="UP000179807">
    <property type="component" value="Unassembled WGS sequence"/>
</dbReference>
<dbReference type="GeneID" id="94837621"/>
<keyword evidence="1" id="KW-1133">Transmembrane helix</keyword>
<dbReference type="RefSeq" id="XP_068361575.1">
    <property type="nucleotide sequence ID" value="XM_068502917.1"/>
</dbReference>
<reference evidence="2" key="1">
    <citation type="submission" date="2016-10" db="EMBL/GenBank/DDBJ databases">
        <authorList>
            <person name="Benchimol M."/>
            <person name="Almeida L.G."/>
            <person name="Vasconcelos A.T."/>
            <person name="Perreira-Neves A."/>
            <person name="Rosa I.A."/>
            <person name="Tasca T."/>
            <person name="Bogo M.R."/>
            <person name="de Souza W."/>
        </authorList>
    </citation>
    <scope>NUCLEOTIDE SEQUENCE [LARGE SCALE GENOMIC DNA]</scope>
    <source>
        <strain evidence="2">K</strain>
    </source>
</reference>
<name>A0A1J4KAI2_9EUKA</name>
<keyword evidence="1" id="KW-0812">Transmembrane</keyword>
<feature type="transmembrane region" description="Helical" evidence="1">
    <location>
        <begin position="146"/>
        <end position="165"/>
    </location>
</feature>
<keyword evidence="1" id="KW-0472">Membrane</keyword>
<dbReference type="OrthoDB" id="10527435at2759"/>
<evidence type="ECO:0000313" key="2">
    <source>
        <dbReference type="EMBL" id="OHT08439.1"/>
    </source>
</evidence>
<feature type="transmembrane region" description="Helical" evidence="1">
    <location>
        <begin position="177"/>
        <end position="198"/>
    </location>
</feature>
<organism evidence="2 3">
    <name type="scientific">Tritrichomonas foetus</name>
    <dbReference type="NCBI Taxonomy" id="1144522"/>
    <lineage>
        <taxon>Eukaryota</taxon>
        <taxon>Metamonada</taxon>
        <taxon>Parabasalia</taxon>
        <taxon>Tritrichomonadida</taxon>
        <taxon>Tritrichomonadidae</taxon>
        <taxon>Tritrichomonas</taxon>
    </lineage>
</organism>
<evidence type="ECO:0000256" key="1">
    <source>
        <dbReference type="SAM" id="Phobius"/>
    </source>
</evidence>
<feature type="transmembrane region" description="Helical" evidence="1">
    <location>
        <begin position="40"/>
        <end position="60"/>
    </location>
</feature>
<dbReference type="VEuPathDB" id="TrichDB:TRFO_23034"/>
<feature type="transmembrane region" description="Helical" evidence="1">
    <location>
        <begin position="105"/>
        <end position="125"/>
    </location>
</feature>
<evidence type="ECO:0000313" key="3">
    <source>
        <dbReference type="Proteomes" id="UP000179807"/>
    </source>
</evidence>
<keyword evidence="3" id="KW-1185">Reference proteome</keyword>
<proteinExistence type="predicted"/>
<feature type="transmembrane region" description="Helical" evidence="1">
    <location>
        <begin position="67"/>
        <end position="85"/>
    </location>
</feature>